<protein>
    <recommendedName>
        <fullName evidence="6">ECF transporter S component</fullName>
    </recommendedName>
</protein>
<dbReference type="InterPro" id="IPR009825">
    <property type="entry name" value="ECF_substrate-spec-like"/>
</dbReference>
<dbReference type="OrthoDB" id="411368at2"/>
<keyword evidence="2 3" id="KW-1133">Transmembrane helix</keyword>
<sequence>MTRAVTRYALLSAMIVVISLFFIVPIPATGGFVNLSDAGIYAVALLFGPQAGWIVGGLSGGMIDLFSGYPQWIIFSLIIHGFQGYVVGQFRHKSLPKQAIGLILGAAILIIGYALATTLLYGLAAGMASILGNVIQSVVGVVLGIPLLKVLTRAFQYSYFKKGV</sequence>
<evidence type="ECO:0000256" key="1">
    <source>
        <dbReference type="ARBA" id="ARBA00022692"/>
    </source>
</evidence>
<feature type="transmembrane region" description="Helical" evidence="3">
    <location>
        <begin position="38"/>
        <end position="63"/>
    </location>
</feature>
<dbReference type="PANTHER" id="PTHR37815">
    <property type="entry name" value="UPF0397 PROTEIN BC_2624-RELATED"/>
    <property type="match status" value="1"/>
</dbReference>
<dbReference type="EMBL" id="ASWO01000005">
    <property type="protein sequence ID" value="EOT83501.1"/>
    <property type="molecule type" value="Genomic_DNA"/>
</dbReference>
<evidence type="ECO:0000313" key="4">
    <source>
        <dbReference type="EMBL" id="EOT83501.1"/>
    </source>
</evidence>
<dbReference type="AlphaFoldDB" id="S0P534"/>
<gene>
    <name evidence="4" type="ORF">I573_01222</name>
</gene>
<keyword evidence="1 3" id="KW-0812">Transmembrane</keyword>
<dbReference type="GO" id="GO:0016020">
    <property type="term" value="C:membrane"/>
    <property type="evidence" value="ECO:0007669"/>
    <property type="project" value="InterPro"/>
</dbReference>
<feature type="transmembrane region" description="Helical" evidence="3">
    <location>
        <begin position="69"/>
        <end position="87"/>
    </location>
</feature>
<proteinExistence type="predicted"/>
<dbReference type="Gene3D" id="1.10.1760.20">
    <property type="match status" value="1"/>
</dbReference>
<dbReference type="PATRIC" id="fig|1140003.3.peg.1410"/>
<feature type="transmembrane region" description="Helical" evidence="3">
    <location>
        <begin position="6"/>
        <end position="26"/>
    </location>
</feature>
<evidence type="ECO:0008006" key="6">
    <source>
        <dbReference type="Google" id="ProtNLM"/>
    </source>
</evidence>
<feature type="transmembrane region" description="Helical" evidence="3">
    <location>
        <begin position="99"/>
        <end position="124"/>
    </location>
</feature>
<dbReference type="PANTHER" id="PTHR37815:SF3">
    <property type="entry name" value="UPF0397 PROTEIN SPR0429"/>
    <property type="match status" value="1"/>
</dbReference>
<keyword evidence="3" id="KW-0472">Membrane</keyword>
<feature type="transmembrane region" description="Helical" evidence="3">
    <location>
        <begin position="130"/>
        <end position="152"/>
    </location>
</feature>
<organism evidence="4 5">
    <name type="scientific">Enterococcus sulfureus ATCC 49903</name>
    <dbReference type="NCBI Taxonomy" id="1140003"/>
    <lineage>
        <taxon>Bacteria</taxon>
        <taxon>Bacillati</taxon>
        <taxon>Bacillota</taxon>
        <taxon>Bacilli</taxon>
        <taxon>Lactobacillales</taxon>
        <taxon>Enterococcaceae</taxon>
        <taxon>Enterococcus</taxon>
    </lineage>
</organism>
<accession>S0P534</accession>
<evidence type="ECO:0000313" key="5">
    <source>
        <dbReference type="Proteomes" id="UP000015961"/>
    </source>
</evidence>
<reference evidence="4 5" key="1">
    <citation type="submission" date="2013-03" db="EMBL/GenBank/DDBJ databases">
        <title>The Genome Sequence of Enterococcus sulfureus ATCC_49903 (PacBio/Illumina hybrid assembly).</title>
        <authorList>
            <consortium name="The Broad Institute Genomics Platform"/>
            <consortium name="The Broad Institute Genome Sequencing Center for Infectious Disease"/>
            <person name="Earl A."/>
            <person name="Russ C."/>
            <person name="Gilmore M."/>
            <person name="Surin D."/>
            <person name="Walker B."/>
            <person name="Young S."/>
            <person name="Zeng Q."/>
            <person name="Gargeya S."/>
            <person name="Fitzgerald M."/>
            <person name="Haas B."/>
            <person name="Abouelleil A."/>
            <person name="Allen A.W."/>
            <person name="Alvarado L."/>
            <person name="Arachchi H.M."/>
            <person name="Berlin A.M."/>
            <person name="Chapman S.B."/>
            <person name="Gainer-Dewar J."/>
            <person name="Goldberg J."/>
            <person name="Griggs A."/>
            <person name="Gujja S."/>
            <person name="Hansen M."/>
            <person name="Howarth C."/>
            <person name="Imamovic A."/>
            <person name="Ireland A."/>
            <person name="Larimer J."/>
            <person name="McCowan C."/>
            <person name="Murphy C."/>
            <person name="Pearson M."/>
            <person name="Poon T.W."/>
            <person name="Priest M."/>
            <person name="Roberts A."/>
            <person name="Saif S."/>
            <person name="Shea T."/>
            <person name="Sisk P."/>
            <person name="Sykes S."/>
            <person name="Wortman J."/>
            <person name="Nusbaum C."/>
            <person name="Birren B."/>
        </authorList>
    </citation>
    <scope>NUCLEOTIDE SEQUENCE [LARGE SCALE GENOMIC DNA]</scope>
    <source>
        <strain evidence="4 5">ATCC 49903</strain>
    </source>
</reference>
<dbReference type="eggNOG" id="COG4720">
    <property type="taxonomic scope" value="Bacteria"/>
</dbReference>
<dbReference type="RefSeq" id="WP_016185905.1">
    <property type="nucleotide sequence ID" value="NZ_ASWO01000005.1"/>
</dbReference>
<keyword evidence="5" id="KW-1185">Reference proteome</keyword>
<dbReference type="Pfam" id="PF07155">
    <property type="entry name" value="ECF-ribofla_trS"/>
    <property type="match status" value="1"/>
</dbReference>
<evidence type="ECO:0000256" key="2">
    <source>
        <dbReference type="ARBA" id="ARBA00022989"/>
    </source>
</evidence>
<comment type="caution">
    <text evidence="4">The sequence shown here is derived from an EMBL/GenBank/DDBJ whole genome shotgun (WGS) entry which is preliminary data.</text>
</comment>
<dbReference type="Proteomes" id="UP000015961">
    <property type="component" value="Unassembled WGS sequence"/>
</dbReference>
<name>S0P534_9ENTE</name>
<dbReference type="STRING" id="1140003.OMY_01458"/>
<evidence type="ECO:0000256" key="3">
    <source>
        <dbReference type="SAM" id="Phobius"/>
    </source>
</evidence>